<dbReference type="GeneID" id="111306492"/>
<dbReference type="KEGG" id="dzi:111306492"/>
<dbReference type="RefSeq" id="XP_022760071.1">
    <property type="nucleotide sequence ID" value="XM_022904336.1"/>
</dbReference>
<dbReference type="InterPro" id="IPR013187">
    <property type="entry name" value="F-box-assoc_dom_typ3"/>
</dbReference>
<reference evidence="3" key="1">
    <citation type="submission" date="2025-08" db="UniProtKB">
        <authorList>
            <consortium name="RefSeq"/>
        </authorList>
    </citation>
    <scope>IDENTIFICATION</scope>
    <source>
        <tissue evidence="3">Fruit stalk</tissue>
    </source>
</reference>
<protein>
    <submittedName>
        <fullName evidence="3">F-box protein At3g07870-like</fullName>
    </submittedName>
</protein>
<sequence>MYFVDSCNGLLCMRDVYNPFTCLYLELPRLINHPVEGEHIAFGFHPSTKQYKVVQIVYRRQLIRGVGLFDVTTSTLIQSQVHILTIGDPAWRNIGMLPYDLTRPTSKALVNGRLHWLSKPNKNTTASLLASFDLATEQFQEMHKPDCCVLDRCFHDLMVVRGCLSAGAYHDNEQLEIWVMKEYSVKNSWIKEFTIGTYLPRTLQQNDLLHFNNARA</sequence>
<evidence type="ECO:0000259" key="1">
    <source>
        <dbReference type="Pfam" id="PF08268"/>
    </source>
</evidence>
<proteinExistence type="predicted"/>
<name>A0A6P6A5R6_DURZI</name>
<feature type="domain" description="F-box associated beta-propeller type 3" evidence="1">
    <location>
        <begin position="3"/>
        <end position="196"/>
    </location>
</feature>
<evidence type="ECO:0000313" key="3">
    <source>
        <dbReference type="RefSeq" id="XP_022760071.1"/>
    </source>
</evidence>
<dbReference type="NCBIfam" id="TIGR01640">
    <property type="entry name" value="F_box_assoc_1"/>
    <property type="match status" value="1"/>
</dbReference>
<dbReference type="AlphaFoldDB" id="A0A6P6A5R6"/>
<gene>
    <name evidence="3" type="primary">LOC111306492</name>
</gene>
<organism evidence="2 3">
    <name type="scientific">Durio zibethinus</name>
    <name type="common">Durian</name>
    <dbReference type="NCBI Taxonomy" id="66656"/>
    <lineage>
        <taxon>Eukaryota</taxon>
        <taxon>Viridiplantae</taxon>
        <taxon>Streptophyta</taxon>
        <taxon>Embryophyta</taxon>
        <taxon>Tracheophyta</taxon>
        <taxon>Spermatophyta</taxon>
        <taxon>Magnoliopsida</taxon>
        <taxon>eudicotyledons</taxon>
        <taxon>Gunneridae</taxon>
        <taxon>Pentapetalae</taxon>
        <taxon>rosids</taxon>
        <taxon>malvids</taxon>
        <taxon>Malvales</taxon>
        <taxon>Malvaceae</taxon>
        <taxon>Helicteroideae</taxon>
        <taxon>Durio</taxon>
    </lineage>
</organism>
<dbReference type="InterPro" id="IPR017451">
    <property type="entry name" value="F-box-assoc_interact_dom"/>
</dbReference>
<dbReference type="PANTHER" id="PTHR31111">
    <property type="entry name" value="BNAA05G37150D PROTEIN-RELATED"/>
    <property type="match status" value="1"/>
</dbReference>
<evidence type="ECO:0000313" key="2">
    <source>
        <dbReference type="Proteomes" id="UP000515121"/>
    </source>
</evidence>
<keyword evidence="2" id="KW-1185">Reference proteome</keyword>
<dbReference type="OrthoDB" id="1894463at2759"/>
<dbReference type="Pfam" id="PF08268">
    <property type="entry name" value="FBA_3"/>
    <property type="match status" value="1"/>
</dbReference>
<dbReference type="PANTHER" id="PTHR31111:SF136">
    <property type="entry name" value="F-BOX ASSOCIATED DOMAIN-CONTAINING PROTEIN"/>
    <property type="match status" value="1"/>
</dbReference>
<dbReference type="Proteomes" id="UP000515121">
    <property type="component" value="Unplaced"/>
</dbReference>
<accession>A0A6P6A5R6</accession>